<keyword evidence="6 12" id="KW-0547">Nucleotide-binding</keyword>
<evidence type="ECO:0000256" key="5">
    <source>
        <dbReference type="ARBA" id="ARBA00022598"/>
    </source>
</evidence>
<dbReference type="Gene3D" id="3.90.650.10">
    <property type="entry name" value="PurM-like C-terminal domain"/>
    <property type="match status" value="1"/>
</dbReference>
<dbReference type="AlphaFoldDB" id="A0A7V3YGN1"/>
<evidence type="ECO:0000256" key="1">
    <source>
        <dbReference type="ARBA" id="ARBA00004686"/>
    </source>
</evidence>
<dbReference type="GO" id="GO:0005829">
    <property type="term" value="C:cytosol"/>
    <property type="evidence" value="ECO:0007669"/>
    <property type="project" value="TreeGrafter"/>
</dbReference>
<evidence type="ECO:0000313" key="15">
    <source>
        <dbReference type="EMBL" id="HGI30727.1"/>
    </source>
</evidence>
<feature type="domain" description="PurM-like C-terminal" evidence="14">
    <location>
        <begin position="175"/>
        <end position="336"/>
    </location>
</feature>
<comment type="similarity">
    <text evidence="2 12">Belongs to the AIR synthase family.</text>
</comment>
<dbReference type="EMBL" id="DTFV01000074">
    <property type="protein sequence ID" value="HGI30727.1"/>
    <property type="molecule type" value="Genomic_DNA"/>
</dbReference>
<dbReference type="UniPathway" id="UPA00074">
    <property type="reaction ID" value="UER00129"/>
</dbReference>
<evidence type="ECO:0000259" key="13">
    <source>
        <dbReference type="Pfam" id="PF00586"/>
    </source>
</evidence>
<name>A0A7V3YGN1_9BACT</name>
<proteinExistence type="inferred from homology"/>
<dbReference type="GO" id="GO:0006189">
    <property type="term" value="P:'de novo' IMP biosynthetic process"/>
    <property type="evidence" value="ECO:0007669"/>
    <property type="project" value="UniProtKB-UniRule"/>
</dbReference>
<dbReference type="SUPFAM" id="SSF55326">
    <property type="entry name" value="PurM N-terminal domain-like"/>
    <property type="match status" value="1"/>
</dbReference>
<dbReference type="PANTHER" id="PTHR10520:SF12">
    <property type="entry name" value="TRIFUNCTIONAL PURINE BIOSYNTHETIC PROTEIN ADENOSINE-3"/>
    <property type="match status" value="1"/>
</dbReference>
<dbReference type="InterPro" id="IPR036921">
    <property type="entry name" value="PurM-like_N_sf"/>
</dbReference>
<dbReference type="HAMAP" id="MF_00741">
    <property type="entry name" value="AIRS"/>
    <property type="match status" value="1"/>
</dbReference>
<evidence type="ECO:0000256" key="11">
    <source>
        <dbReference type="ARBA" id="ARBA00049057"/>
    </source>
</evidence>
<dbReference type="Gene3D" id="3.30.1330.10">
    <property type="entry name" value="PurM-like, N-terminal domain"/>
    <property type="match status" value="1"/>
</dbReference>
<dbReference type="FunFam" id="3.90.650.10:FF:000001">
    <property type="entry name" value="Phosphoribosylformylglycinamidine cyclo-ligase"/>
    <property type="match status" value="1"/>
</dbReference>
<dbReference type="GO" id="GO:0004637">
    <property type="term" value="F:phosphoribosylamine-glycine ligase activity"/>
    <property type="evidence" value="ECO:0007669"/>
    <property type="project" value="TreeGrafter"/>
</dbReference>
<dbReference type="GO" id="GO:0004641">
    <property type="term" value="F:phosphoribosylformylglycinamidine cyclo-ligase activity"/>
    <property type="evidence" value="ECO:0007669"/>
    <property type="project" value="UniProtKB-UniRule"/>
</dbReference>
<evidence type="ECO:0000256" key="12">
    <source>
        <dbReference type="HAMAP-Rule" id="MF_00741"/>
    </source>
</evidence>
<gene>
    <name evidence="12" type="primary">purM</name>
    <name evidence="15" type="ORF">ENV30_05400</name>
</gene>
<comment type="pathway">
    <text evidence="1 12">Purine metabolism; IMP biosynthesis via de novo pathway; 5-amino-1-(5-phospho-D-ribosyl)imidazole from N(2)-formyl-N(1)-(5-phospho-D-ribosyl)glycinamide: step 2/2.</text>
</comment>
<dbReference type="EC" id="6.3.3.1" evidence="3 12"/>
<dbReference type="InterPro" id="IPR036676">
    <property type="entry name" value="PurM-like_C_sf"/>
</dbReference>
<dbReference type="SUPFAM" id="SSF56042">
    <property type="entry name" value="PurM C-terminal domain-like"/>
    <property type="match status" value="1"/>
</dbReference>
<dbReference type="GO" id="GO:0005524">
    <property type="term" value="F:ATP binding"/>
    <property type="evidence" value="ECO:0007669"/>
    <property type="project" value="UniProtKB-KW"/>
</dbReference>
<dbReference type="GO" id="GO:0046084">
    <property type="term" value="P:adenine biosynthetic process"/>
    <property type="evidence" value="ECO:0007669"/>
    <property type="project" value="TreeGrafter"/>
</dbReference>
<comment type="caution">
    <text evidence="15">The sequence shown here is derived from an EMBL/GenBank/DDBJ whole genome shotgun (WGS) entry which is preliminary data.</text>
</comment>
<comment type="catalytic activity">
    <reaction evidence="11 12">
        <text>2-formamido-N(1)-(5-O-phospho-beta-D-ribosyl)acetamidine + ATP = 5-amino-1-(5-phospho-beta-D-ribosyl)imidazole + ADP + phosphate + H(+)</text>
        <dbReference type="Rhea" id="RHEA:23032"/>
        <dbReference type="ChEBI" id="CHEBI:15378"/>
        <dbReference type="ChEBI" id="CHEBI:30616"/>
        <dbReference type="ChEBI" id="CHEBI:43474"/>
        <dbReference type="ChEBI" id="CHEBI:137981"/>
        <dbReference type="ChEBI" id="CHEBI:147287"/>
        <dbReference type="ChEBI" id="CHEBI:456216"/>
        <dbReference type="EC" id="6.3.3.1"/>
    </reaction>
</comment>
<protein>
    <recommendedName>
        <fullName evidence="4 12">Phosphoribosylformylglycinamidine cyclo-ligase</fullName>
        <ecNumber evidence="3 12">6.3.3.1</ecNumber>
    </recommendedName>
    <alternativeName>
        <fullName evidence="9 12">AIR synthase</fullName>
    </alternativeName>
    <alternativeName>
        <fullName evidence="10 12">AIRS</fullName>
    </alternativeName>
    <alternativeName>
        <fullName evidence="8 12">Phosphoribosyl-aminoimidazole synthetase</fullName>
    </alternativeName>
</protein>
<dbReference type="FunFam" id="3.30.1330.10:FF:000001">
    <property type="entry name" value="Phosphoribosylformylglycinamidine cyclo-ligase"/>
    <property type="match status" value="1"/>
</dbReference>
<keyword evidence="12" id="KW-0658">Purine biosynthesis</keyword>
<keyword evidence="7 12" id="KW-0067">ATP-binding</keyword>
<evidence type="ECO:0000256" key="7">
    <source>
        <dbReference type="ARBA" id="ARBA00022840"/>
    </source>
</evidence>
<evidence type="ECO:0000256" key="10">
    <source>
        <dbReference type="ARBA" id="ARBA00033093"/>
    </source>
</evidence>
<evidence type="ECO:0000259" key="14">
    <source>
        <dbReference type="Pfam" id="PF02769"/>
    </source>
</evidence>
<evidence type="ECO:0000256" key="2">
    <source>
        <dbReference type="ARBA" id="ARBA00010280"/>
    </source>
</evidence>
<dbReference type="Pfam" id="PF02769">
    <property type="entry name" value="AIRS_C"/>
    <property type="match status" value="1"/>
</dbReference>
<sequence length="340" mass="37105">MPESWDYKKAGVDIDRASAVIGWLKDKALSTLRPEVVEGIGGFAGVFRISDRYTRPCLVAGSDGVGTKLKVALVLNRHDTVGKDLVAMCVNDVLCVGAEPVFFLDYFACGRLNREIFEAVLSGIVEGCGEAGCALLGGETAEMPDMYPEDEYDLAGFAVGIVEEEAIVTGRDIAEGDVLIGLASSGLHSNGFSLVRKVLQHAGIPFDAEVEGRSLAEELLRPTRIYVRSVLPLLREVRVKGMAHITGGGIVENLPRILPESLRARVRTDTIPVPWVFRFIQKKGDIPEEEMWRVFNMGVGFVLVVAQEEAERTLHLLQSAGERAWILGEIVRGERGVTLE</sequence>
<evidence type="ECO:0000256" key="3">
    <source>
        <dbReference type="ARBA" id="ARBA00013047"/>
    </source>
</evidence>
<dbReference type="InterPro" id="IPR010918">
    <property type="entry name" value="PurM-like_C_dom"/>
</dbReference>
<dbReference type="Pfam" id="PF00586">
    <property type="entry name" value="AIRS"/>
    <property type="match status" value="1"/>
</dbReference>
<feature type="domain" description="PurM-like N-terminal" evidence="13">
    <location>
        <begin position="44"/>
        <end position="162"/>
    </location>
</feature>
<keyword evidence="12" id="KW-0963">Cytoplasm</keyword>
<keyword evidence="5 12" id="KW-0436">Ligase</keyword>
<evidence type="ECO:0000256" key="9">
    <source>
        <dbReference type="ARBA" id="ARBA00032931"/>
    </source>
</evidence>
<organism evidence="15">
    <name type="scientific">Candidatus Caldatribacterium californiense</name>
    <dbReference type="NCBI Taxonomy" id="1454726"/>
    <lineage>
        <taxon>Bacteria</taxon>
        <taxon>Pseudomonadati</taxon>
        <taxon>Atribacterota</taxon>
        <taxon>Atribacteria</taxon>
        <taxon>Atribacterales</taxon>
        <taxon>Candidatus Caldatribacteriaceae</taxon>
        <taxon>Candidatus Caldatribacterium</taxon>
    </lineage>
</organism>
<comment type="subcellular location">
    <subcellularLocation>
        <location evidence="12">Cytoplasm</location>
    </subcellularLocation>
</comment>
<evidence type="ECO:0000256" key="4">
    <source>
        <dbReference type="ARBA" id="ARBA00020367"/>
    </source>
</evidence>
<dbReference type="CDD" id="cd02196">
    <property type="entry name" value="PurM"/>
    <property type="match status" value="1"/>
</dbReference>
<evidence type="ECO:0000256" key="6">
    <source>
        <dbReference type="ARBA" id="ARBA00022741"/>
    </source>
</evidence>
<evidence type="ECO:0000256" key="8">
    <source>
        <dbReference type="ARBA" id="ARBA00031908"/>
    </source>
</evidence>
<dbReference type="NCBIfam" id="TIGR00878">
    <property type="entry name" value="purM"/>
    <property type="match status" value="1"/>
</dbReference>
<dbReference type="InterPro" id="IPR016188">
    <property type="entry name" value="PurM-like_N"/>
</dbReference>
<dbReference type="InterPro" id="IPR004733">
    <property type="entry name" value="PurM_cligase"/>
</dbReference>
<accession>A0A7V3YGN1</accession>
<dbReference type="PANTHER" id="PTHR10520">
    <property type="entry name" value="TRIFUNCTIONAL PURINE BIOSYNTHETIC PROTEIN ADENOSINE-3-RELATED"/>
    <property type="match status" value="1"/>
</dbReference>
<reference evidence="15" key="1">
    <citation type="journal article" date="2020" name="mSystems">
        <title>Genome- and Community-Level Interaction Insights into Carbon Utilization and Element Cycling Functions of Hydrothermarchaeota in Hydrothermal Sediment.</title>
        <authorList>
            <person name="Zhou Z."/>
            <person name="Liu Y."/>
            <person name="Xu W."/>
            <person name="Pan J."/>
            <person name="Luo Z.H."/>
            <person name="Li M."/>
        </authorList>
    </citation>
    <scope>NUCLEOTIDE SEQUENCE [LARGE SCALE GENOMIC DNA]</scope>
    <source>
        <strain evidence="15">SpSt-747</strain>
    </source>
</reference>